<reference evidence="4 5" key="1">
    <citation type="journal article" date="2020" name="Microbiol. Resour. Announc.">
        <title>Draft Genome Sequence of a Cladosporium Species Isolated from the Mesophotic Ascidian Didemnum maculosum.</title>
        <authorList>
            <person name="Gioti A."/>
            <person name="Siaperas R."/>
            <person name="Nikolaivits E."/>
            <person name="Le Goff G."/>
            <person name="Ouazzani J."/>
            <person name="Kotoulas G."/>
            <person name="Topakas E."/>
        </authorList>
    </citation>
    <scope>NUCLEOTIDE SEQUENCE [LARGE SCALE GENOMIC DNA]</scope>
    <source>
        <strain evidence="4 5">TM138-S3</strain>
    </source>
</reference>
<dbReference type="InterPro" id="IPR053137">
    <property type="entry name" value="NLR-like"/>
</dbReference>
<dbReference type="InterPro" id="IPR011990">
    <property type="entry name" value="TPR-like_helical_dom_sf"/>
</dbReference>
<dbReference type="AlphaFoldDB" id="A0AB34KL55"/>
<sequence length="815" mass="90362">MDALPLRTGHSFTNVTTSDGARAHYGDVINITTASDQQKKSPKPVSTVPFPRDPDYVRRENVIKDIGDKLSVPTARVALVGLGGVGKTQIAIDYAYQIRDESPETWVFWLHASSAPRFDSSVRDVVAQLQIPGHKETGANVYQLFRSWLRDPENGSWVLVLDNADDVRFLLRPPASERADGQDPRPPSGDRCIDYLPPSSHGKFLFTTRSLSAALQVTDRSNVVMVEPMGEAHALLLLQRKLQAGYDQDHGAELVKELDFMPLAMAQAAAYIRKQARRSSISDYVQKLRKSDKSMVRLLARDDGDTRRDREATDSILLTWQISFDYIQEQRTSAADLLSLMSCFDRQSIPEALLNDMSKGWGEAATDLSIHDTESTGGNDSASMTESVSSTSSESENEEFTEGIQTLLDYAFISMTGAQTSFEMHRLVQLATQGWLESQKTLENYQSHFISSLDNAFPEYASFEDWENCQMLLPHAAMTVAIKFRKREVALQHASLLRNLGWYAQDRGNLALADNAASRSLTLLDNLLGPKHLDTANSMGVLASVYYEQNLYEQSVKLHVQALEVRKALLALEAPDTATSMNNLGVVYSKMGLHEQAIELHSQTLEVRKTLFGVENQYTATSMTNLAGVYLRQGLYEQAAELHKQALEIRQKIQGPENPETLLSMSNLASVYFAQGLLAQAEELYEQAIDIKKKVLGSKHPDTAASLNLLAAVYSSQGLHDRAAELELQGIIIMEEALGLTHPRTVLATANMALSLFRSGRTENAIEQLRLAAVRSSVSLGSDHPMTISMITKIEGWKKQKQAFADSPSSKKETN</sequence>
<dbReference type="PANTHER" id="PTHR46082">
    <property type="entry name" value="ATP/GTP-BINDING PROTEIN-RELATED"/>
    <property type="match status" value="1"/>
</dbReference>
<dbReference type="InterPro" id="IPR027417">
    <property type="entry name" value="P-loop_NTPase"/>
</dbReference>
<dbReference type="SMART" id="SM00028">
    <property type="entry name" value="TPR"/>
    <property type="match status" value="7"/>
</dbReference>
<protein>
    <recommendedName>
        <fullName evidence="3">DUF7779 domain-containing protein</fullName>
    </recommendedName>
</protein>
<evidence type="ECO:0000256" key="1">
    <source>
        <dbReference type="PROSITE-ProRule" id="PRU00339"/>
    </source>
</evidence>
<keyword evidence="1" id="KW-0802">TPR repeat</keyword>
<gene>
    <name evidence="4" type="ORF">WHR41_06629</name>
</gene>
<feature type="repeat" description="TPR" evidence="1">
    <location>
        <begin position="620"/>
        <end position="653"/>
    </location>
</feature>
<evidence type="ECO:0000313" key="5">
    <source>
        <dbReference type="Proteomes" id="UP000803884"/>
    </source>
</evidence>
<dbReference type="Gene3D" id="1.25.40.10">
    <property type="entry name" value="Tetratricopeptide repeat domain"/>
    <property type="match status" value="2"/>
</dbReference>
<dbReference type="Pfam" id="PF13424">
    <property type="entry name" value="TPR_12"/>
    <property type="match status" value="2"/>
</dbReference>
<evidence type="ECO:0000313" key="4">
    <source>
        <dbReference type="EMBL" id="KAL1584836.1"/>
    </source>
</evidence>
<dbReference type="GeneID" id="96008072"/>
<evidence type="ECO:0000256" key="2">
    <source>
        <dbReference type="SAM" id="MobiDB-lite"/>
    </source>
</evidence>
<dbReference type="Pfam" id="PF13374">
    <property type="entry name" value="TPR_10"/>
    <property type="match status" value="2"/>
</dbReference>
<dbReference type="Pfam" id="PF25000">
    <property type="entry name" value="DUF7779"/>
    <property type="match status" value="1"/>
</dbReference>
<feature type="repeat" description="TPR" evidence="1">
    <location>
        <begin position="578"/>
        <end position="611"/>
    </location>
</feature>
<dbReference type="SUPFAM" id="SSF52540">
    <property type="entry name" value="P-loop containing nucleoside triphosphate hydrolases"/>
    <property type="match status" value="1"/>
</dbReference>
<dbReference type="PROSITE" id="PS50005">
    <property type="entry name" value="TPR"/>
    <property type="match status" value="2"/>
</dbReference>
<feature type="compositionally biased region" description="Low complexity" evidence="2">
    <location>
        <begin position="381"/>
        <end position="394"/>
    </location>
</feature>
<name>A0AB34KL55_9PEZI</name>
<feature type="region of interest" description="Disordered" evidence="2">
    <location>
        <begin position="370"/>
        <end position="398"/>
    </location>
</feature>
<feature type="domain" description="DUF7779" evidence="3">
    <location>
        <begin position="329"/>
        <end position="438"/>
    </location>
</feature>
<dbReference type="Gene3D" id="3.40.50.300">
    <property type="entry name" value="P-loop containing nucleotide triphosphate hydrolases"/>
    <property type="match status" value="1"/>
</dbReference>
<dbReference type="RefSeq" id="XP_069227942.1">
    <property type="nucleotide sequence ID" value="XM_069375234.1"/>
</dbReference>
<proteinExistence type="predicted"/>
<comment type="caution">
    <text evidence="4">The sequence shown here is derived from an EMBL/GenBank/DDBJ whole genome shotgun (WGS) entry which is preliminary data.</text>
</comment>
<accession>A0AB34KL55</accession>
<dbReference type="InterPro" id="IPR056681">
    <property type="entry name" value="DUF7779"/>
</dbReference>
<dbReference type="InterPro" id="IPR019734">
    <property type="entry name" value="TPR_rpt"/>
</dbReference>
<dbReference type="Proteomes" id="UP000803884">
    <property type="component" value="Unassembled WGS sequence"/>
</dbReference>
<dbReference type="SUPFAM" id="SSF48452">
    <property type="entry name" value="TPR-like"/>
    <property type="match status" value="2"/>
</dbReference>
<dbReference type="EMBL" id="JAAQHG020000023">
    <property type="protein sequence ID" value="KAL1584836.1"/>
    <property type="molecule type" value="Genomic_DNA"/>
</dbReference>
<dbReference type="PANTHER" id="PTHR46082:SF6">
    <property type="entry name" value="AAA+ ATPASE DOMAIN-CONTAINING PROTEIN-RELATED"/>
    <property type="match status" value="1"/>
</dbReference>
<organism evidence="4 5">
    <name type="scientific">Cladosporium halotolerans</name>
    <dbReference type="NCBI Taxonomy" id="1052096"/>
    <lineage>
        <taxon>Eukaryota</taxon>
        <taxon>Fungi</taxon>
        <taxon>Dikarya</taxon>
        <taxon>Ascomycota</taxon>
        <taxon>Pezizomycotina</taxon>
        <taxon>Dothideomycetes</taxon>
        <taxon>Dothideomycetidae</taxon>
        <taxon>Cladosporiales</taxon>
        <taxon>Cladosporiaceae</taxon>
        <taxon>Cladosporium</taxon>
    </lineage>
</organism>
<evidence type="ECO:0000259" key="3">
    <source>
        <dbReference type="Pfam" id="PF25000"/>
    </source>
</evidence>
<keyword evidence="5" id="KW-1185">Reference proteome</keyword>